<evidence type="ECO:0000313" key="4">
    <source>
        <dbReference type="Proteomes" id="UP000515928"/>
    </source>
</evidence>
<protein>
    <submittedName>
        <fullName evidence="3">Uncharacterized protein</fullName>
    </submittedName>
</protein>
<dbReference type="RefSeq" id="WP_187533801.1">
    <property type="nucleotide sequence ID" value="NZ_CBCSHU010000005.1"/>
</dbReference>
<dbReference type="KEGG" id="eio:H9L01_09965"/>
<evidence type="ECO:0000313" key="3">
    <source>
        <dbReference type="EMBL" id="QNN60677.1"/>
    </source>
</evidence>
<dbReference type="Proteomes" id="UP000515928">
    <property type="component" value="Chromosome"/>
</dbReference>
<evidence type="ECO:0000256" key="1">
    <source>
        <dbReference type="SAM" id="Coils"/>
    </source>
</evidence>
<accession>A0A7G9RYK2</accession>
<name>A0A7G9RYK2_9FIRM</name>
<sequence length="251" mass="28099">MKKRKLSILVFSLFISFTLLSTPTFADNESTVADETVAILKEMGEAEITKEDVLTTLENLRDEYNQRLIDETDPIIINQLQIQVESVTEMINQQSNLVSRQDSRSVITSRCVGHNINVAAIVTWFRNNGYTLSADLLVYASKNTSSNNVYYLGSGNVNKIRATSWWSSVKGKWPIAGSSRFTSGDLYYSINKFSYKPASVYGELIISDVYDYTYDTSYPAIQGIAVNAMANAQAMGCITPFKVRANVQIMR</sequence>
<keyword evidence="4" id="KW-1185">Reference proteome</keyword>
<dbReference type="EMBL" id="CP060715">
    <property type="protein sequence ID" value="QNN60677.1"/>
    <property type="molecule type" value="Genomic_DNA"/>
</dbReference>
<keyword evidence="2" id="KW-0732">Signal</keyword>
<proteinExistence type="predicted"/>
<feature type="signal peptide" evidence="2">
    <location>
        <begin position="1"/>
        <end position="26"/>
    </location>
</feature>
<gene>
    <name evidence="3" type="ORF">H9L01_09965</name>
</gene>
<reference evidence="3 4" key="1">
    <citation type="submission" date="2020-08" db="EMBL/GenBank/DDBJ databases">
        <title>Genome sequence of Erysipelothrix inopinata DSM 15511T.</title>
        <authorList>
            <person name="Hyun D.-W."/>
            <person name="Bae J.-W."/>
        </authorList>
    </citation>
    <scope>NUCLEOTIDE SEQUENCE [LARGE SCALE GENOMIC DNA]</scope>
    <source>
        <strain evidence="3 4">DSM 15511</strain>
    </source>
</reference>
<organism evidence="3 4">
    <name type="scientific">Erysipelothrix inopinata</name>
    <dbReference type="NCBI Taxonomy" id="225084"/>
    <lineage>
        <taxon>Bacteria</taxon>
        <taxon>Bacillati</taxon>
        <taxon>Bacillota</taxon>
        <taxon>Erysipelotrichia</taxon>
        <taxon>Erysipelotrichales</taxon>
        <taxon>Erysipelotrichaceae</taxon>
        <taxon>Erysipelothrix</taxon>
    </lineage>
</organism>
<dbReference type="AlphaFoldDB" id="A0A7G9RYK2"/>
<feature type="coiled-coil region" evidence="1">
    <location>
        <begin position="43"/>
        <end position="97"/>
    </location>
</feature>
<keyword evidence="1" id="KW-0175">Coiled coil</keyword>
<evidence type="ECO:0000256" key="2">
    <source>
        <dbReference type="SAM" id="SignalP"/>
    </source>
</evidence>
<feature type="chain" id="PRO_5028987742" evidence="2">
    <location>
        <begin position="27"/>
        <end position="251"/>
    </location>
</feature>